<accession>A0ABQ6CGP3</accession>
<dbReference type="Proteomes" id="UP001156882">
    <property type="component" value="Unassembled WGS sequence"/>
</dbReference>
<dbReference type="EMBL" id="BSPC01000015">
    <property type="protein sequence ID" value="GLS18802.1"/>
    <property type="molecule type" value="Genomic_DNA"/>
</dbReference>
<reference evidence="2" key="1">
    <citation type="journal article" date="2019" name="Int. J. Syst. Evol. Microbiol.">
        <title>The Global Catalogue of Microorganisms (GCM) 10K type strain sequencing project: providing services to taxonomists for standard genome sequencing and annotation.</title>
        <authorList>
            <consortium name="The Broad Institute Genomics Platform"/>
            <consortium name="The Broad Institute Genome Sequencing Center for Infectious Disease"/>
            <person name="Wu L."/>
            <person name="Ma J."/>
        </authorList>
    </citation>
    <scope>NUCLEOTIDE SEQUENCE [LARGE SCALE GENOMIC DNA]</scope>
    <source>
        <strain evidence="2">NBRC 101365</strain>
    </source>
</reference>
<comment type="caution">
    <text evidence="1">The sequence shown here is derived from an EMBL/GenBank/DDBJ whole genome shotgun (WGS) entry which is preliminary data.</text>
</comment>
<name>A0ABQ6CGP3_9HYPH</name>
<sequence>MGDKPDFDALAVIDAVGPMIGIPIAPDYREGIATNLKITAEFAETVLAFHIDDANHSAPVFEA</sequence>
<dbReference type="InterPro" id="IPR025148">
    <property type="entry name" value="AtzG-like"/>
</dbReference>
<dbReference type="Pfam" id="PF13318">
    <property type="entry name" value="AtzG-like"/>
    <property type="match status" value="1"/>
</dbReference>
<evidence type="ECO:0000313" key="1">
    <source>
        <dbReference type="EMBL" id="GLS18802.1"/>
    </source>
</evidence>
<keyword evidence="2" id="KW-1185">Reference proteome</keyword>
<proteinExistence type="predicted"/>
<protein>
    <submittedName>
        <fullName evidence="1">Uncharacterized protein</fullName>
    </submittedName>
</protein>
<organism evidence="1 2">
    <name type="scientific">Labrys miyagiensis</name>
    <dbReference type="NCBI Taxonomy" id="346912"/>
    <lineage>
        <taxon>Bacteria</taxon>
        <taxon>Pseudomonadati</taxon>
        <taxon>Pseudomonadota</taxon>
        <taxon>Alphaproteobacteria</taxon>
        <taxon>Hyphomicrobiales</taxon>
        <taxon>Xanthobacteraceae</taxon>
        <taxon>Labrys</taxon>
    </lineage>
</organism>
<gene>
    <name evidence="1" type="ORF">GCM10007874_18190</name>
</gene>
<evidence type="ECO:0000313" key="2">
    <source>
        <dbReference type="Proteomes" id="UP001156882"/>
    </source>
</evidence>
<dbReference type="RefSeq" id="WP_284311673.1">
    <property type="nucleotide sequence ID" value="NZ_BSPC01000015.1"/>
</dbReference>